<gene>
    <name evidence="2" type="ORF">MAXJ12_08399</name>
</gene>
<reference evidence="2 3" key="1">
    <citation type="journal article" date="2012" name="J. Bacteriol.">
        <title>Draft Genome Sequence of Mesorhizobium alhagi CCNWXJ12-2T, a Novel Salt-Resistant Species Isolated from the Desert of Northwestern China.</title>
        <authorList>
            <person name="Zhou M."/>
            <person name="Chen W."/>
            <person name="Chen H."/>
            <person name="Wei G."/>
        </authorList>
    </citation>
    <scope>NUCLEOTIDE SEQUENCE [LARGE SCALE GENOMIC DNA]</scope>
    <source>
        <strain evidence="2 3">CCNWXJ12-2</strain>
    </source>
</reference>
<dbReference type="AlphaFoldDB" id="H0HNF7"/>
<keyword evidence="1" id="KW-1133">Transmembrane helix</keyword>
<evidence type="ECO:0000313" key="3">
    <source>
        <dbReference type="Proteomes" id="UP000003250"/>
    </source>
</evidence>
<dbReference type="Proteomes" id="UP000003250">
    <property type="component" value="Unassembled WGS sequence"/>
</dbReference>
<feature type="transmembrane region" description="Helical" evidence="1">
    <location>
        <begin position="59"/>
        <end position="77"/>
    </location>
</feature>
<dbReference type="EMBL" id="AHAM01000057">
    <property type="protein sequence ID" value="EHK57729.1"/>
    <property type="molecule type" value="Genomic_DNA"/>
</dbReference>
<accession>H0HNF7</accession>
<proteinExistence type="predicted"/>
<keyword evidence="1" id="KW-0812">Transmembrane</keyword>
<evidence type="ECO:0000313" key="2">
    <source>
        <dbReference type="EMBL" id="EHK57729.1"/>
    </source>
</evidence>
<name>H0HNF7_9HYPH</name>
<evidence type="ECO:0008006" key="4">
    <source>
        <dbReference type="Google" id="ProtNLM"/>
    </source>
</evidence>
<keyword evidence="3" id="KW-1185">Reference proteome</keyword>
<dbReference type="OrthoDB" id="9939962at2"/>
<feature type="transmembrane region" description="Helical" evidence="1">
    <location>
        <begin position="6"/>
        <end position="27"/>
    </location>
</feature>
<evidence type="ECO:0000256" key="1">
    <source>
        <dbReference type="SAM" id="Phobius"/>
    </source>
</evidence>
<sequence length="79" mass="7980">MDTNKAAVMALCSCLFGCIGLVAMIAFGGDTARYLATGSAFFACASQFVGQTGGRRSGLVSVGLAYTGFALALGALIKF</sequence>
<dbReference type="PATRIC" id="fig|1107882.3.peg.1639"/>
<organism evidence="2 3">
    <name type="scientific">Mesorhizobium alhagi CCNWXJ12-2</name>
    <dbReference type="NCBI Taxonomy" id="1107882"/>
    <lineage>
        <taxon>Bacteria</taxon>
        <taxon>Pseudomonadati</taxon>
        <taxon>Pseudomonadota</taxon>
        <taxon>Alphaproteobacteria</taxon>
        <taxon>Hyphomicrobiales</taxon>
        <taxon>Phyllobacteriaceae</taxon>
        <taxon>Allomesorhizobium</taxon>
    </lineage>
</organism>
<dbReference type="RefSeq" id="WP_008835319.1">
    <property type="nucleotide sequence ID" value="NZ_AHAM01000057.1"/>
</dbReference>
<keyword evidence="1" id="KW-0472">Membrane</keyword>
<protein>
    <recommendedName>
        <fullName evidence="4">Transmembrane protein</fullName>
    </recommendedName>
</protein>